<evidence type="ECO:0000256" key="1">
    <source>
        <dbReference type="SAM" id="SignalP"/>
    </source>
</evidence>
<evidence type="ECO:0000313" key="2">
    <source>
        <dbReference type="EMBL" id="MET4577312.1"/>
    </source>
</evidence>
<sequence length="231" mass="24539">MPFSHLRFMMAFLANAFLIACPALAQTAPLCASDGQAVPRMLLERFINADCASCWKDGAAKPRPGTLVLDWVVPGHQGHEAPLSAVAQQETLERLSVLGITPPAANASHSSKVAGGPHRLRVAHGLVLNGYVGASLRFDSPAALAKPLTGWLALVERLPAGTEGSPVARTLVRNLLTEPISPRPADAMGQFWRTMSVPEGTDPDRLAVLGWVSDSKGRVLSAAFSRCPPLR</sequence>
<proteinExistence type="predicted"/>
<accession>A0ABV2Q8Q3</accession>
<dbReference type="RefSeq" id="WP_354443572.1">
    <property type="nucleotide sequence ID" value="NZ_JBEPSH010000004.1"/>
</dbReference>
<comment type="caution">
    <text evidence="2">The sequence shown here is derived from an EMBL/GenBank/DDBJ whole genome shotgun (WGS) entry which is preliminary data.</text>
</comment>
<dbReference type="EMBL" id="JBEPSH010000004">
    <property type="protein sequence ID" value="MET4577312.1"/>
    <property type="molecule type" value="Genomic_DNA"/>
</dbReference>
<organism evidence="2 3">
    <name type="scientific">Ottowia thiooxydans</name>
    <dbReference type="NCBI Taxonomy" id="219182"/>
    <lineage>
        <taxon>Bacteria</taxon>
        <taxon>Pseudomonadati</taxon>
        <taxon>Pseudomonadota</taxon>
        <taxon>Betaproteobacteria</taxon>
        <taxon>Burkholderiales</taxon>
        <taxon>Comamonadaceae</taxon>
        <taxon>Ottowia</taxon>
    </lineage>
</organism>
<keyword evidence="1" id="KW-0732">Signal</keyword>
<keyword evidence="3" id="KW-1185">Reference proteome</keyword>
<feature type="signal peptide" evidence="1">
    <location>
        <begin position="1"/>
        <end position="25"/>
    </location>
</feature>
<dbReference type="Proteomes" id="UP001549320">
    <property type="component" value="Unassembled WGS sequence"/>
</dbReference>
<protein>
    <submittedName>
        <fullName evidence="2">Uncharacterized protein</fullName>
    </submittedName>
</protein>
<name>A0ABV2Q8Q3_9BURK</name>
<feature type="chain" id="PRO_5046479116" evidence="1">
    <location>
        <begin position="26"/>
        <end position="231"/>
    </location>
</feature>
<reference evidence="2 3" key="1">
    <citation type="submission" date="2024-06" db="EMBL/GenBank/DDBJ databases">
        <title>Sorghum-associated microbial communities from plants grown in Nebraska, USA.</title>
        <authorList>
            <person name="Schachtman D."/>
        </authorList>
    </citation>
    <scope>NUCLEOTIDE SEQUENCE [LARGE SCALE GENOMIC DNA]</scope>
    <source>
        <strain evidence="2 3">2709</strain>
    </source>
</reference>
<dbReference type="PROSITE" id="PS51257">
    <property type="entry name" value="PROKAR_LIPOPROTEIN"/>
    <property type="match status" value="1"/>
</dbReference>
<evidence type="ECO:0000313" key="3">
    <source>
        <dbReference type="Proteomes" id="UP001549320"/>
    </source>
</evidence>
<gene>
    <name evidence="2" type="ORF">ABIE13_002423</name>
</gene>